<feature type="region of interest" description="Disordered" evidence="2">
    <location>
        <begin position="75"/>
        <end position="101"/>
    </location>
</feature>
<proteinExistence type="predicted"/>
<dbReference type="InterPro" id="IPR001623">
    <property type="entry name" value="DnaJ_domain"/>
</dbReference>
<name>A0A0F3II62_9GAMM</name>
<dbReference type="PANTHER" id="PTHR35812:SF1">
    <property type="entry name" value="LIPOPROTEIN"/>
    <property type="match status" value="1"/>
</dbReference>
<dbReference type="PROSITE" id="PS50076">
    <property type="entry name" value="DNAJ_2"/>
    <property type="match status" value="1"/>
</dbReference>
<reference evidence="4 5" key="2">
    <citation type="journal article" date="2016" name="Microb. Ecol.">
        <title>Genome Characteristics of a Novel Type I Methanotroph (Sn10-6) Isolated from a Flooded Indian Rice Field.</title>
        <authorList>
            <person name="Rahalkar M.C."/>
            <person name="Pandit P.S."/>
            <person name="Dhakephalkar P.K."/>
            <person name="Pore S."/>
            <person name="Arora P."/>
            <person name="Kapse N."/>
        </authorList>
    </citation>
    <scope>NUCLEOTIDE SEQUENCE [LARGE SCALE GENOMIC DNA]</scope>
    <source>
        <strain evidence="4 5">Sn10-6</strain>
    </source>
</reference>
<accession>A0A0F3II62</accession>
<dbReference type="RefSeq" id="WP_045779508.1">
    <property type="nucleotide sequence ID" value="NZ_LAJX01000124.1"/>
</dbReference>
<dbReference type="Pfam" id="PF07603">
    <property type="entry name" value="Lcl_C"/>
    <property type="match status" value="1"/>
</dbReference>
<comment type="caution">
    <text evidence="4">The sequence shown here is derived from an EMBL/GenBank/DDBJ whole genome shotgun (WGS) entry which is preliminary data.</text>
</comment>
<dbReference type="InterPro" id="IPR011460">
    <property type="entry name" value="Lcl_C"/>
</dbReference>
<evidence type="ECO:0000259" key="3">
    <source>
        <dbReference type="PROSITE" id="PS50076"/>
    </source>
</evidence>
<dbReference type="AlphaFoldDB" id="A0A0F3II62"/>
<feature type="domain" description="J" evidence="3">
    <location>
        <begin position="6"/>
        <end position="71"/>
    </location>
</feature>
<dbReference type="Pfam" id="PF00226">
    <property type="entry name" value="DnaJ"/>
    <property type="match status" value="1"/>
</dbReference>
<dbReference type="SUPFAM" id="SSF46565">
    <property type="entry name" value="Chaperone J-domain"/>
    <property type="match status" value="1"/>
</dbReference>
<keyword evidence="5" id="KW-1185">Reference proteome</keyword>
<dbReference type="PANTHER" id="PTHR35812">
    <property type="entry name" value="LIPOPROTEIN"/>
    <property type="match status" value="1"/>
</dbReference>
<evidence type="ECO:0000313" key="4">
    <source>
        <dbReference type="EMBL" id="KJV06233.1"/>
    </source>
</evidence>
<dbReference type="OrthoDB" id="9793251at2"/>
<dbReference type="EMBL" id="LAJX01000124">
    <property type="protein sequence ID" value="KJV06233.1"/>
    <property type="molecule type" value="Genomic_DNA"/>
</dbReference>
<dbReference type="InterPro" id="IPR036869">
    <property type="entry name" value="J_dom_sf"/>
</dbReference>
<dbReference type="CDD" id="cd06257">
    <property type="entry name" value="DnaJ"/>
    <property type="match status" value="1"/>
</dbReference>
<feature type="compositionally biased region" description="Basic and acidic residues" evidence="2">
    <location>
        <begin position="90"/>
        <end position="101"/>
    </location>
</feature>
<protein>
    <recommendedName>
        <fullName evidence="3">J domain-containing protein</fullName>
    </recommendedName>
</protein>
<dbReference type="Gene3D" id="1.10.287.110">
    <property type="entry name" value="DnaJ domain"/>
    <property type="match status" value="1"/>
</dbReference>
<dbReference type="Proteomes" id="UP000033684">
    <property type="component" value="Unassembled WGS sequence"/>
</dbReference>
<organism evidence="4 5">
    <name type="scientific">Methylocucumis oryzae</name>
    <dbReference type="NCBI Taxonomy" id="1632867"/>
    <lineage>
        <taxon>Bacteria</taxon>
        <taxon>Pseudomonadati</taxon>
        <taxon>Pseudomonadota</taxon>
        <taxon>Gammaproteobacteria</taxon>
        <taxon>Methylococcales</taxon>
        <taxon>Methylococcaceae</taxon>
        <taxon>Methylocucumis</taxon>
    </lineage>
</organism>
<gene>
    <name evidence="4" type="ORF">VZ94_12680</name>
</gene>
<keyword evidence="1" id="KW-0143">Chaperone</keyword>
<dbReference type="SMART" id="SM00271">
    <property type="entry name" value="DnaJ"/>
    <property type="match status" value="1"/>
</dbReference>
<evidence type="ECO:0000313" key="5">
    <source>
        <dbReference type="Proteomes" id="UP000033684"/>
    </source>
</evidence>
<sequence length="247" mass="28289">MSKIRTHYDNLKVARNAPDVVIKAAHKALLQLHHPDKSVDKEKAERITRILNDARDVLLDPVKRKQHDHWIKEQEALEKPTHHHHKSHERTKPAPAHEPEPELAERRIDKYTAYSNGIALDTETRLQWCRFSLGQHWRKERAQGEPKVFTWHEALAAVKTLNAQGGFAGYQDWRLPTIQELKSLITKPKITGGQHLATEVFPDSPSWLWSASPYAGYGGGAWYINFDDGSALSESENFHRAVRLVRG</sequence>
<evidence type="ECO:0000256" key="2">
    <source>
        <dbReference type="SAM" id="MobiDB-lite"/>
    </source>
</evidence>
<evidence type="ECO:0000256" key="1">
    <source>
        <dbReference type="ARBA" id="ARBA00023186"/>
    </source>
</evidence>
<reference evidence="5" key="1">
    <citation type="submission" date="2015-03" db="EMBL/GenBank/DDBJ databases">
        <title>Draft genome sequence of a novel methanotroph (Sn10-6) isolated from flooded ricefield rhizosphere in India.</title>
        <authorList>
            <person name="Pandit P.S."/>
            <person name="Pore S.D."/>
            <person name="Arora P."/>
            <person name="Kapse N.G."/>
            <person name="Dhakephalkar P.K."/>
            <person name="Rahalkar M.C."/>
        </authorList>
    </citation>
    <scope>NUCLEOTIDE SEQUENCE [LARGE SCALE GENOMIC DNA]</scope>
    <source>
        <strain evidence="5">Sn10-6</strain>
    </source>
</reference>
<dbReference type="PRINTS" id="PR00625">
    <property type="entry name" value="JDOMAIN"/>
</dbReference>